<dbReference type="Proteomes" id="UP000734823">
    <property type="component" value="Unassembled WGS sequence"/>
</dbReference>
<sequence>MLGLGIPRRVDPLSSSPGSQVWVIDLADRRVVVKQLLGHKADTRFQRELVALRAAAVVGLAPEVLDADPSANVTVLEYVESASVFPDPLTYASSLARLHAVTPPPSLPAADAPREADLTAFLRLCAAVGVHPSPTAEHALRSLPARVATDGSALLHGDPCPGNLLVGPAGVHFIDFEQAGSGPGLAELAYLRMAFPTCGYSTVLAPEVIASAESAYVETWRETTGTDVPGSLADHCVAWLLRGDALVQRIQRGERDQFERVLAQDWEWGPMTARERLRHRLRMVVELDVPQAGPLFGALANRLESRWSA</sequence>
<dbReference type="SUPFAM" id="SSF56112">
    <property type="entry name" value="Protein kinase-like (PK-like)"/>
    <property type="match status" value="1"/>
</dbReference>
<comment type="caution">
    <text evidence="2">The sequence shown here is derived from an EMBL/GenBank/DDBJ whole genome shotgun (WGS) entry which is preliminary data.</text>
</comment>
<reference evidence="2 3" key="1">
    <citation type="submission" date="2020-06" db="EMBL/GenBank/DDBJ databases">
        <title>Actinokineospora xiongansis sp. nov., isolated from soil of Baiyangdian.</title>
        <authorList>
            <person name="Zhang X."/>
        </authorList>
    </citation>
    <scope>NUCLEOTIDE SEQUENCE [LARGE SCALE GENOMIC DNA]</scope>
    <source>
        <strain evidence="2 3">HBU206404</strain>
    </source>
</reference>
<dbReference type="RefSeq" id="WP_187220672.1">
    <property type="nucleotide sequence ID" value="NZ_JABVED010000006.1"/>
</dbReference>
<protein>
    <submittedName>
        <fullName evidence="2">Phosphotransferase</fullName>
    </submittedName>
</protein>
<accession>A0ABR7L671</accession>
<evidence type="ECO:0000313" key="3">
    <source>
        <dbReference type="Proteomes" id="UP000734823"/>
    </source>
</evidence>
<dbReference type="Pfam" id="PF01636">
    <property type="entry name" value="APH"/>
    <property type="match status" value="1"/>
</dbReference>
<evidence type="ECO:0000313" key="2">
    <source>
        <dbReference type="EMBL" id="MBC6448195.1"/>
    </source>
</evidence>
<feature type="domain" description="Aminoglycoside phosphotransferase" evidence="1">
    <location>
        <begin position="20"/>
        <end position="196"/>
    </location>
</feature>
<dbReference type="Gene3D" id="3.90.1200.10">
    <property type="match status" value="1"/>
</dbReference>
<dbReference type="InterPro" id="IPR002575">
    <property type="entry name" value="Aminoglycoside_PTrfase"/>
</dbReference>
<proteinExistence type="predicted"/>
<gene>
    <name evidence="2" type="ORF">GPZ80_13565</name>
</gene>
<keyword evidence="3" id="KW-1185">Reference proteome</keyword>
<evidence type="ECO:0000259" key="1">
    <source>
        <dbReference type="Pfam" id="PF01636"/>
    </source>
</evidence>
<organism evidence="2 3">
    <name type="scientific">Actinokineospora xionganensis</name>
    <dbReference type="NCBI Taxonomy" id="2684470"/>
    <lineage>
        <taxon>Bacteria</taxon>
        <taxon>Bacillati</taxon>
        <taxon>Actinomycetota</taxon>
        <taxon>Actinomycetes</taxon>
        <taxon>Pseudonocardiales</taxon>
        <taxon>Pseudonocardiaceae</taxon>
        <taxon>Actinokineospora</taxon>
    </lineage>
</organism>
<name>A0ABR7L671_9PSEU</name>
<dbReference type="EMBL" id="JABVED010000006">
    <property type="protein sequence ID" value="MBC6448195.1"/>
    <property type="molecule type" value="Genomic_DNA"/>
</dbReference>
<dbReference type="InterPro" id="IPR011009">
    <property type="entry name" value="Kinase-like_dom_sf"/>
</dbReference>